<evidence type="ECO:0000256" key="1">
    <source>
        <dbReference type="ARBA" id="ARBA00022737"/>
    </source>
</evidence>
<dbReference type="Pfam" id="PF13041">
    <property type="entry name" value="PPR_2"/>
    <property type="match status" value="1"/>
</dbReference>
<accession>D8SKW1</accession>
<feature type="repeat" description="PPR" evidence="2">
    <location>
        <begin position="253"/>
        <end position="287"/>
    </location>
</feature>
<sequence>DTIAYNSMIAAMGSGGQLCEAEKIFEKMPERNIISWNSMLSCYTQARYLCRAKCLFDKMPRTNEISWTSILQAFEKSGDIDQVKALFDEAPMRDLRFFTTVIAAYAFKGHLLYAKKTFDLMPSHDGFALTAVIVATAQSGQPVDTKSMFDRLVCRSCVAWTALIHGYARFGHLRDAEDTAFGEMPEHDEVSWNTMLAASFRIGDTVDCLEKLVASMPKFLSGCWVLIAAWSKHGQTENAKKIFDDNLARGEIDGYCWNAMLGAYVQNGQGLEAIEIFREMVCHGAKPDEASFLNLFTACSQAGLLEESRDNFVSMLQDHMMKPTREHFGVMMDSLARNGRLEEAKEVAEDMPFKPDSVTCRILLGGCKLHRDEGLAK</sequence>
<dbReference type="InterPro" id="IPR050421">
    <property type="entry name" value="PPR"/>
</dbReference>
<gene>
    <name evidence="3" type="ORF">SELMODRAFT_43212</name>
</gene>
<dbReference type="STRING" id="88036.D8SKW1"/>
<evidence type="ECO:0000256" key="2">
    <source>
        <dbReference type="PROSITE-ProRule" id="PRU00708"/>
    </source>
</evidence>
<dbReference type="InterPro" id="IPR011990">
    <property type="entry name" value="TPR-like_helical_dom_sf"/>
</dbReference>
<evidence type="ECO:0000313" key="4">
    <source>
        <dbReference type="Proteomes" id="UP000001514"/>
    </source>
</evidence>
<reference evidence="3 4" key="1">
    <citation type="journal article" date="2011" name="Science">
        <title>The Selaginella genome identifies genetic changes associated with the evolution of vascular plants.</title>
        <authorList>
            <person name="Banks J.A."/>
            <person name="Nishiyama T."/>
            <person name="Hasebe M."/>
            <person name="Bowman J.L."/>
            <person name="Gribskov M."/>
            <person name="dePamphilis C."/>
            <person name="Albert V.A."/>
            <person name="Aono N."/>
            <person name="Aoyama T."/>
            <person name="Ambrose B.A."/>
            <person name="Ashton N.W."/>
            <person name="Axtell M.J."/>
            <person name="Barker E."/>
            <person name="Barker M.S."/>
            <person name="Bennetzen J.L."/>
            <person name="Bonawitz N.D."/>
            <person name="Chapple C."/>
            <person name="Cheng C."/>
            <person name="Correa L.G."/>
            <person name="Dacre M."/>
            <person name="DeBarry J."/>
            <person name="Dreyer I."/>
            <person name="Elias M."/>
            <person name="Engstrom E.M."/>
            <person name="Estelle M."/>
            <person name="Feng L."/>
            <person name="Finet C."/>
            <person name="Floyd S.K."/>
            <person name="Frommer W.B."/>
            <person name="Fujita T."/>
            <person name="Gramzow L."/>
            <person name="Gutensohn M."/>
            <person name="Harholt J."/>
            <person name="Hattori M."/>
            <person name="Heyl A."/>
            <person name="Hirai T."/>
            <person name="Hiwatashi Y."/>
            <person name="Ishikawa M."/>
            <person name="Iwata M."/>
            <person name="Karol K.G."/>
            <person name="Koehler B."/>
            <person name="Kolukisaoglu U."/>
            <person name="Kubo M."/>
            <person name="Kurata T."/>
            <person name="Lalonde S."/>
            <person name="Li K."/>
            <person name="Li Y."/>
            <person name="Litt A."/>
            <person name="Lyons E."/>
            <person name="Manning G."/>
            <person name="Maruyama T."/>
            <person name="Michael T.P."/>
            <person name="Mikami K."/>
            <person name="Miyazaki S."/>
            <person name="Morinaga S."/>
            <person name="Murata T."/>
            <person name="Mueller-Roeber B."/>
            <person name="Nelson D.R."/>
            <person name="Obara M."/>
            <person name="Oguri Y."/>
            <person name="Olmstead R.G."/>
            <person name="Onodera N."/>
            <person name="Petersen B.L."/>
            <person name="Pils B."/>
            <person name="Prigge M."/>
            <person name="Rensing S.A."/>
            <person name="Riano-Pachon D.M."/>
            <person name="Roberts A.W."/>
            <person name="Sato Y."/>
            <person name="Scheller H.V."/>
            <person name="Schulz B."/>
            <person name="Schulz C."/>
            <person name="Shakirov E.V."/>
            <person name="Shibagaki N."/>
            <person name="Shinohara N."/>
            <person name="Shippen D.E."/>
            <person name="Soerensen I."/>
            <person name="Sotooka R."/>
            <person name="Sugimoto N."/>
            <person name="Sugita M."/>
            <person name="Sumikawa N."/>
            <person name="Tanurdzic M."/>
            <person name="Theissen G."/>
            <person name="Ulvskov P."/>
            <person name="Wakazuki S."/>
            <person name="Weng J.K."/>
            <person name="Willats W.W."/>
            <person name="Wipf D."/>
            <person name="Wolf P.G."/>
            <person name="Yang L."/>
            <person name="Zimmer A.D."/>
            <person name="Zhu Q."/>
            <person name="Mitros T."/>
            <person name="Hellsten U."/>
            <person name="Loque D."/>
            <person name="Otillar R."/>
            <person name="Salamov A."/>
            <person name="Schmutz J."/>
            <person name="Shapiro H."/>
            <person name="Lindquist E."/>
            <person name="Lucas S."/>
            <person name="Rokhsar D."/>
            <person name="Grigoriev I.V."/>
        </authorList>
    </citation>
    <scope>NUCLEOTIDE SEQUENCE [LARGE SCALE GENOMIC DNA]</scope>
</reference>
<keyword evidence="1" id="KW-0677">Repeat</keyword>
<organism evidence="4">
    <name type="scientific">Selaginella moellendorffii</name>
    <name type="common">Spikemoss</name>
    <dbReference type="NCBI Taxonomy" id="88036"/>
    <lineage>
        <taxon>Eukaryota</taxon>
        <taxon>Viridiplantae</taxon>
        <taxon>Streptophyta</taxon>
        <taxon>Embryophyta</taxon>
        <taxon>Tracheophyta</taxon>
        <taxon>Lycopodiopsida</taxon>
        <taxon>Selaginellales</taxon>
        <taxon>Selaginellaceae</taxon>
        <taxon>Selaginella</taxon>
    </lineage>
</organism>
<dbReference type="NCBIfam" id="TIGR00756">
    <property type="entry name" value="PPR"/>
    <property type="match status" value="3"/>
</dbReference>
<evidence type="ECO:0008006" key="5">
    <source>
        <dbReference type="Google" id="ProtNLM"/>
    </source>
</evidence>
<dbReference type="EMBL" id="GL377625">
    <property type="protein sequence ID" value="EFJ15045.1"/>
    <property type="molecule type" value="Genomic_DNA"/>
</dbReference>
<dbReference type="Gene3D" id="1.25.40.10">
    <property type="entry name" value="Tetratricopeptide repeat domain"/>
    <property type="match status" value="3"/>
</dbReference>
<dbReference type="Proteomes" id="UP000001514">
    <property type="component" value="Unassembled WGS sequence"/>
</dbReference>
<feature type="repeat" description="PPR" evidence="2">
    <location>
        <begin position="63"/>
        <end position="97"/>
    </location>
</feature>
<dbReference type="InParanoid" id="D8SKW1"/>
<dbReference type="Gramene" id="EFJ15045">
    <property type="protein sequence ID" value="EFJ15045"/>
    <property type="gene ID" value="SELMODRAFT_43212"/>
</dbReference>
<dbReference type="KEGG" id="smo:SELMODRAFT_43212"/>
<evidence type="ECO:0000313" key="3">
    <source>
        <dbReference type="EMBL" id="EFJ15045.1"/>
    </source>
</evidence>
<dbReference type="eggNOG" id="KOG4197">
    <property type="taxonomic scope" value="Eukaryota"/>
</dbReference>
<proteinExistence type="predicted"/>
<feature type="repeat" description="PPR" evidence="2">
    <location>
        <begin position="156"/>
        <end position="191"/>
    </location>
</feature>
<name>D8SKW1_SELML</name>
<dbReference type="AlphaFoldDB" id="D8SKW1"/>
<dbReference type="PANTHER" id="PTHR47928:SF190">
    <property type="entry name" value="PENTACOTRIPEPTIDE-REPEAT REGION OF PRORP DOMAIN-CONTAINING PROTEIN"/>
    <property type="match status" value="1"/>
</dbReference>
<feature type="non-terminal residue" evidence="3">
    <location>
        <position position="1"/>
    </location>
</feature>
<dbReference type="Pfam" id="PF01535">
    <property type="entry name" value="PPR"/>
    <property type="match status" value="6"/>
</dbReference>
<dbReference type="PROSITE" id="PS51375">
    <property type="entry name" value="PPR"/>
    <property type="match status" value="4"/>
</dbReference>
<feature type="repeat" description="PPR" evidence="2">
    <location>
        <begin position="1"/>
        <end position="35"/>
    </location>
</feature>
<keyword evidence="4" id="KW-1185">Reference proteome</keyword>
<dbReference type="HOGENOM" id="CLU_002706_0_0_1"/>
<dbReference type="FunFam" id="1.25.40.10:FF:000158">
    <property type="entry name" value="pentatricopeptide repeat-containing protein At2g33680"/>
    <property type="match status" value="1"/>
</dbReference>
<dbReference type="SUPFAM" id="SSF48452">
    <property type="entry name" value="TPR-like"/>
    <property type="match status" value="1"/>
</dbReference>
<protein>
    <recommendedName>
        <fullName evidence="5">Pentacotripeptide-repeat region of PRORP domain-containing protein</fullName>
    </recommendedName>
</protein>
<dbReference type="InterPro" id="IPR002885">
    <property type="entry name" value="PPR_rpt"/>
</dbReference>
<dbReference type="GO" id="GO:0048731">
    <property type="term" value="P:system development"/>
    <property type="evidence" value="ECO:0007669"/>
    <property type="project" value="UniProtKB-ARBA"/>
</dbReference>
<dbReference type="PANTHER" id="PTHR47928">
    <property type="entry name" value="REPEAT-CONTAINING PROTEIN, PUTATIVE-RELATED"/>
    <property type="match status" value="1"/>
</dbReference>
<feature type="non-terminal residue" evidence="3">
    <location>
        <position position="377"/>
    </location>
</feature>